<feature type="domain" description="Peptidase S9A N-terminal" evidence="8">
    <location>
        <begin position="12"/>
        <end position="405"/>
    </location>
</feature>
<dbReference type="GO" id="GO:0005829">
    <property type="term" value="C:cytosol"/>
    <property type="evidence" value="ECO:0007669"/>
    <property type="project" value="TreeGrafter"/>
</dbReference>
<dbReference type="GO" id="GO:0004252">
    <property type="term" value="F:serine-type endopeptidase activity"/>
    <property type="evidence" value="ECO:0007669"/>
    <property type="project" value="UniProtKB-UniRule"/>
</dbReference>
<evidence type="ECO:0000256" key="6">
    <source>
        <dbReference type="RuleBase" id="RU368024"/>
    </source>
</evidence>
<evidence type="ECO:0000259" key="8">
    <source>
        <dbReference type="Pfam" id="PF02897"/>
    </source>
</evidence>
<dbReference type="InterPro" id="IPR029058">
    <property type="entry name" value="AB_hydrolase_fold"/>
</dbReference>
<dbReference type="InterPro" id="IPR002470">
    <property type="entry name" value="Peptidase_S9A"/>
</dbReference>
<evidence type="ECO:0000256" key="1">
    <source>
        <dbReference type="ARBA" id="ARBA00001070"/>
    </source>
</evidence>
<protein>
    <recommendedName>
        <fullName evidence="6">Prolyl endopeptidase</fullName>
        <ecNumber evidence="6">3.4.21.-</ecNumber>
    </recommendedName>
</protein>
<dbReference type="EMBL" id="KV919064">
    <property type="protein sequence ID" value="OSX72398.1"/>
    <property type="molecule type" value="Genomic_DNA"/>
</dbReference>
<accession>A0A1X6NUV3</accession>
<gene>
    <name evidence="9" type="ORF">BU14_0441s0007</name>
</gene>
<evidence type="ECO:0000313" key="9">
    <source>
        <dbReference type="EMBL" id="OSX72398.1"/>
    </source>
</evidence>
<dbReference type="SUPFAM" id="SSF53474">
    <property type="entry name" value="alpha/beta-Hydrolases"/>
    <property type="match status" value="1"/>
</dbReference>
<dbReference type="GO" id="GO:0006508">
    <property type="term" value="P:proteolysis"/>
    <property type="evidence" value="ECO:0007669"/>
    <property type="project" value="UniProtKB-KW"/>
</dbReference>
<dbReference type="Gene3D" id="3.40.50.1820">
    <property type="entry name" value="alpha/beta hydrolase"/>
    <property type="match status" value="1"/>
</dbReference>
<proteinExistence type="inferred from homology"/>
<dbReference type="PANTHER" id="PTHR42881">
    <property type="entry name" value="PROLYL ENDOPEPTIDASE"/>
    <property type="match status" value="1"/>
</dbReference>
<dbReference type="PRINTS" id="PR00862">
    <property type="entry name" value="PROLIGOPTASE"/>
</dbReference>
<dbReference type="AlphaFoldDB" id="A0A1X6NUV3"/>
<dbReference type="Pfam" id="PF00326">
    <property type="entry name" value="Peptidase_S9"/>
    <property type="match status" value="1"/>
</dbReference>
<dbReference type="InterPro" id="IPR051167">
    <property type="entry name" value="Prolyl_oligopep/macrocyclase"/>
</dbReference>
<evidence type="ECO:0000313" key="10">
    <source>
        <dbReference type="Proteomes" id="UP000218209"/>
    </source>
</evidence>
<name>A0A1X6NUV3_PORUM</name>
<keyword evidence="4 6" id="KW-0378">Hydrolase</keyword>
<reference evidence="9 10" key="1">
    <citation type="submission" date="2017-03" db="EMBL/GenBank/DDBJ databases">
        <title>WGS assembly of Porphyra umbilicalis.</title>
        <authorList>
            <person name="Brawley S.H."/>
            <person name="Blouin N.A."/>
            <person name="Ficko-Blean E."/>
            <person name="Wheeler G.L."/>
            <person name="Lohr M."/>
            <person name="Goodson H.V."/>
            <person name="Jenkins J.W."/>
            <person name="Blaby-Haas C.E."/>
            <person name="Helliwell K.E."/>
            <person name="Chan C."/>
            <person name="Marriage T."/>
            <person name="Bhattacharya D."/>
            <person name="Klein A.S."/>
            <person name="Badis Y."/>
            <person name="Brodie J."/>
            <person name="Cao Y."/>
            <person name="Collen J."/>
            <person name="Dittami S.M."/>
            <person name="Gachon C.M."/>
            <person name="Green B.R."/>
            <person name="Karpowicz S."/>
            <person name="Kim J.W."/>
            <person name="Kudahl U."/>
            <person name="Lin S."/>
            <person name="Michel G."/>
            <person name="Mittag M."/>
            <person name="Olson B.J."/>
            <person name="Pangilinan J."/>
            <person name="Peng Y."/>
            <person name="Qiu H."/>
            <person name="Shu S."/>
            <person name="Singer J.T."/>
            <person name="Smith A.G."/>
            <person name="Sprecher B.N."/>
            <person name="Wagner V."/>
            <person name="Wang W."/>
            <person name="Wang Z.-Y."/>
            <person name="Yan J."/>
            <person name="Yarish C."/>
            <person name="Zoeuner-Riek S."/>
            <person name="Zhuang Y."/>
            <person name="Zou Y."/>
            <person name="Lindquist E.A."/>
            <person name="Grimwood J."/>
            <person name="Barry K."/>
            <person name="Rokhsar D.S."/>
            <person name="Schmutz J."/>
            <person name="Stiller J.W."/>
            <person name="Grossman A.R."/>
            <person name="Prochnik S.E."/>
        </authorList>
    </citation>
    <scope>NUCLEOTIDE SEQUENCE [LARGE SCALE GENOMIC DNA]</scope>
    <source>
        <strain evidence="9">4086291</strain>
    </source>
</reference>
<evidence type="ECO:0000259" key="7">
    <source>
        <dbReference type="Pfam" id="PF00326"/>
    </source>
</evidence>
<dbReference type="OrthoDB" id="248387at2759"/>
<evidence type="ECO:0000256" key="3">
    <source>
        <dbReference type="ARBA" id="ARBA00022670"/>
    </source>
</evidence>
<dbReference type="EC" id="3.4.21.-" evidence="6"/>
<comment type="similarity">
    <text evidence="2 6">Belongs to the peptidase S9A family.</text>
</comment>
<evidence type="ECO:0000256" key="4">
    <source>
        <dbReference type="ARBA" id="ARBA00022801"/>
    </source>
</evidence>
<dbReference type="SUPFAM" id="SSF50993">
    <property type="entry name" value="Peptidase/esterase 'gauge' domain"/>
    <property type="match status" value="1"/>
</dbReference>
<feature type="domain" description="Peptidase S9 prolyl oligopeptidase catalytic" evidence="7">
    <location>
        <begin position="510"/>
        <end position="723"/>
    </location>
</feature>
<dbReference type="Proteomes" id="UP000218209">
    <property type="component" value="Unassembled WGS sequence"/>
</dbReference>
<keyword evidence="3 6" id="KW-0645">Protease</keyword>
<evidence type="ECO:0000256" key="5">
    <source>
        <dbReference type="ARBA" id="ARBA00022825"/>
    </source>
</evidence>
<keyword evidence="10" id="KW-1185">Reference proteome</keyword>
<dbReference type="Gene3D" id="2.130.10.120">
    <property type="entry name" value="Prolyl oligopeptidase, N-terminal domain"/>
    <property type="match status" value="2"/>
</dbReference>
<evidence type="ECO:0000256" key="2">
    <source>
        <dbReference type="ARBA" id="ARBA00005228"/>
    </source>
</evidence>
<dbReference type="InterPro" id="IPR001375">
    <property type="entry name" value="Peptidase_S9_cat"/>
</dbReference>
<dbReference type="Pfam" id="PF02897">
    <property type="entry name" value="Peptidase_S9_N"/>
    <property type="match status" value="1"/>
</dbReference>
<dbReference type="PANTHER" id="PTHR42881:SF2">
    <property type="entry name" value="PROLYL ENDOPEPTIDASE"/>
    <property type="match status" value="1"/>
</dbReference>
<sequence>MGDAGTRFAYPPTPKCDVVNEYHGEKVADPYRWLEDPDAAATKEWVTAQNKVTRAYLDEASGDVKASALGRLKETFTYDKWGIPCRRGDHYYVWMQRGLQNQYILYQLRNGLDTDEADMKVLIDPNSLAEDGTSSVDQMAFSEDGRYVAYGVNEAGSDWATIYVTDTETGERLAEDVLKWAKFFTIAWRHDGSGFYYCRFDAPVLAEGATAGTETAVVRGQRLMFHALRTPQEADELVHAEPDHPKRLFGVVISDDGRYIFRSTAEDCSPVNMVHYADLTLSPPAGGVGAVEWVPLVTTLDASFAYIANDGPRVIFETNLNAPRSRIVTLDLSTQGLTGGPASSLPLEELIPQHPVDVLSSVDAVNGPGGQLVLVYRRDVHDVLSVHSVSTGERLVEIPTPAAGCTGGGGQGGGDGVGGGSAAATPGLRLWREMTVPGFEASSYQTEQVFYASKDGTKIPAFIVRRRPTDGVAPPPEETPCLLYGYGGFMIPIMPYFSTSWLMWLQCFRGVLVIANIRGGSEYGTEWHEGGILTRKQNVFDDFAAAAEYLTTPPTAVTVPGKLAIMGGSNGGLLVGASINQRPGLFGAAVAQVGVHDMLRFASFTIGSAWASDYGDVTNAEHYAALRAYSPLHNVGDPDAGGVPYPATLLTTGDHDDRVCPAHSLKFAAALQAVAGGSATQVASGRPLLIRIDTNAGHGMGKSTEKALEETADTYTFLSRSLGAPFHPPVSS</sequence>
<organism evidence="9 10">
    <name type="scientific">Porphyra umbilicalis</name>
    <name type="common">Purple laver</name>
    <name type="synonym">Red alga</name>
    <dbReference type="NCBI Taxonomy" id="2786"/>
    <lineage>
        <taxon>Eukaryota</taxon>
        <taxon>Rhodophyta</taxon>
        <taxon>Bangiophyceae</taxon>
        <taxon>Bangiales</taxon>
        <taxon>Bangiaceae</taxon>
        <taxon>Porphyra</taxon>
    </lineage>
</organism>
<dbReference type="InterPro" id="IPR023302">
    <property type="entry name" value="Pept_S9A_N"/>
</dbReference>
<comment type="catalytic activity">
    <reaction evidence="1">
        <text>Hydrolysis of Pro-|-Xaa &gt;&gt; Ala-|-Xaa in oligopeptides.</text>
        <dbReference type="EC" id="3.4.21.26"/>
    </reaction>
</comment>
<keyword evidence="5 6" id="KW-0720">Serine protease</keyword>
<dbReference type="GO" id="GO:0070012">
    <property type="term" value="F:oligopeptidase activity"/>
    <property type="evidence" value="ECO:0007669"/>
    <property type="project" value="TreeGrafter"/>
</dbReference>
<dbReference type="FunFam" id="3.40.50.1820:FF:000005">
    <property type="entry name" value="Prolyl endopeptidase"/>
    <property type="match status" value="1"/>
</dbReference>